<dbReference type="GO" id="GO:0016747">
    <property type="term" value="F:acyltransferase activity, transferring groups other than amino-acyl groups"/>
    <property type="evidence" value="ECO:0007669"/>
    <property type="project" value="InterPro"/>
</dbReference>
<dbReference type="Pfam" id="PF13302">
    <property type="entry name" value="Acetyltransf_3"/>
    <property type="match status" value="1"/>
</dbReference>
<dbReference type="InterPro" id="IPR016181">
    <property type="entry name" value="Acyl_CoA_acyltransferase"/>
</dbReference>
<proteinExistence type="predicted"/>
<dbReference type="Proteomes" id="UP000824162">
    <property type="component" value="Unassembled WGS sequence"/>
</dbReference>
<dbReference type="InterPro" id="IPR024320">
    <property type="entry name" value="LPG_synthase_C"/>
</dbReference>
<protein>
    <submittedName>
        <fullName evidence="2">GNAT family N-acetyltransferase</fullName>
    </submittedName>
</protein>
<dbReference type="PROSITE" id="PS51186">
    <property type="entry name" value="GNAT"/>
    <property type="match status" value="1"/>
</dbReference>
<dbReference type="InterPro" id="IPR000182">
    <property type="entry name" value="GNAT_dom"/>
</dbReference>
<organism evidence="2 3">
    <name type="scientific">Candidatus Monoglobus merdigallinarum</name>
    <dbReference type="NCBI Taxonomy" id="2838698"/>
    <lineage>
        <taxon>Bacteria</taxon>
        <taxon>Bacillati</taxon>
        <taxon>Bacillota</taxon>
        <taxon>Clostridia</taxon>
        <taxon>Monoglobales</taxon>
        <taxon>Monoglobaceae</taxon>
        <taxon>Monoglobus</taxon>
    </lineage>
</organism>
<dbReference type="InterPro" id="IPR016732">
    <property type="entry name" value="UCP018688"/>
</dbReference>
<dbReference type="EMBL" id="DXIJ01000118">
    <property type="protein sequence ID" value="HIV86282.1"/>
    <property type="molecule type" value="Genomic_DNA"/>
</dbReference>
<dbReference type="AlphaFoldDB" id="A0A9D1TLT6"/>
<reference evidence="2" key="2">
    <citation type="submission" date="2021-04" db="EMBL/GenBank/DDBJ databases">
        <authorList>
            <person name="Gilroy R."/>
        </authorList>
    </citation>
    <scope>NUCLEOTIDE SEQUENCE</scope>
    <source>
        <strain evidence="2">5790</strain>
    </source>
</reference>
<evidence type="ECO:0000313" key="2">
    <source>
        <dbReference type="EMBL" id="HIV86282.1"/>
    </source>
</evidence>
<reference evidence="2" key="1">
    <citation type="journal article" date="2021" name="PeerJ">
        <title>Extensive microbial diversity within the chicken gut microbiome revealed by metagenomics and culture.</title>
        <authorList>
            <person name="Gilroy R."/>
            <person name="Ravi A."/>
            <person name="Getino M."/>
            <person name="Pursley I."/>
            <person name="Horton D.L."/>
            <person name="Alikhan N.F."/>
            <person name="Baker D."/>
            <person name="Gharbi K."/>
            <person name="Hall N."/>
            <person name="Watson M."/>
            <person name="Adriaenssens E.M."/>
            <person name="Foster-Nyarko E."/>
            <person name="Jarju S."/>
            <person name="Secka A."/>
            <person name="Antonio M."/>
            <person name="Oren A."/>
            <person name="Chaudhuri R.R."/>
            <person name="La Ragione R."/>
            <person name="Hildebrand F."/>
            <person name="Pallen M.J."/>
        </authorList>
    </citation>
    <scope>NUCLEOTIDE SEQUENCE</scope>
    <source>
        <strain evidence="2">5790</strain>
    </source>
</reference>
<feature type="domain" description="N-acetyltransferase" evidence="1">
    <location>
        <begin position="309"/>
        <end position="462"/>
    </location>
</feature>
<dbReference type="PANTHER" id="PTHR41373">
    <property type="entry name" value="DUF2156 DOMAIN-CONTAINING PROTEIN"/>
    <property type="match status" value="1"/>
</dbReference>
<comment type="caution">
    <text evidence="2">The sequence shown here is derived from an EMBL/GenBank/DDBJ whole genome shotgun (WGS) entry which is preliminary data.</text>
</comment>
<dbReference type="PANTHER" id="PTHR41373:SF1">
    <property type="entry name" value="PHOSPHATIDYLGLYCEROL LYSYLTRANSFERASE C-TERMINAL DOMAIN-CONTAINING PROTEIN"/>
    <property type="match status" value="1"/>
</dbReference>
<evidence type="ECO:0000313" key="3">
    <source>
        <dbReference type="Proteomes" id="UP000824162"/>
    </source>
</evidence>
<sequence length="462" mass="52578">MDFNNITAESIEFLEKFYKNCGYRLCEYSAGAKYMWAEDYHSAYAVSNNCLVVKEYSESRVWFSYPVAGKNGDIGAALDDIDRYCSENGIRPVFMPVPDDALCVLLKRYPYASVKRPHLFKDYFYLTENFASFKGRKFSGQRNHINKFRKKYPDAEFRLLSDDDDALIGEFWAEFEKQFDKNSKLAVSELKASKKMLKQRRFFRSAAMFCGGKIIGLCLGEKCGDTMIVHIEKALYSYEGVYPAIVNEFANLCAEDTVYSNREDDAGDKGLRISKLQYKPLELLSKHIVTAGSELDSIKEIPELRTDRLTLDAITQNDAGAYNALCLDDELNKYWGYDYKDDLNGELTDDYFVSVAEKDFDNSLAVNFAVRLDGKFIGEAVLYNIDYKGAAELGCRISREYHGNGYGAEAFAAAADWALYGAGFEKVVAKCFRENSASYCMLSTCMRETGEDETFFYFEKTS</sequence>
<dbReference type="SUPFAM" id="SSF55729">
    <property type="entry name" value="Acyl-CoA N-acyltransferases (Nat)"/>
    <property type="match status" value="3"/>
</dbReference>
<dbReference type="Pfam" id="PF09924">
    <property type="entry name" value="LPG_synthase_C"/>
    <property type="match status" value="1"/>
</dbReference>
<name>A0A9D1TLT6_9FIRM</name>
<gene>
    <name evidence="2" type="ORF">H9900_05675</name>
</gene>
<accession>A0A9D1TLT6</accession>
<dbReference type="Gene3D" id="3.40.630.30">
    <property type="match status" value="2"/>
</dbReference>
<evidence type="ECO:0000259" key="1">
    <source>
        <dbReference type="PROSITE" id="PS51186"/>
    </source>
</evidence>